<dbReference type="GO" id="GO:0008168">
    <property type="term" value="F:methyltransferase activity"/>
    <property type="evidence" value="ECO:0007669"/>
    <property type="project" value="InterPro"/>
</dbReference>
<dbReference type="SUPFAM" id="SSF53335">
    <property type="entry name" value="S-adenosyl-L-methionine-dependent methyltransferases"/>
    <property type="match status" value="1"/>
</dbReference>
<dbReference type="Proteomes" id="UP001445335">
    <property type="component" value="Unassembled WGS sequence"/>
</dbReference>
<evidence type="ECO:0000259" key="1">
    <source>
        <dbReference type="Pfam" id="PF01728"/>
    </source>
</evidence>
<evidence type="ECO:0000313" key="3">
    <source>
        <dbReference type="Proteomes" id="UP001445335"/>
    </source>
</evidence>
<dbReference type="CDD" id="cd02440">
    <property type="entry name" value="AdoMet_MTases"/>
    <property type="match status" value="1"/>
</dbReference>
<evidence type="ECO:0000313" key="2">
    <source>
        <dbReference type="EMBL" id="KAK9846554.1"/>
    </source>
</evidence>
<accession>A0AAW1SKZ2</accession>
<dbReference type="GO" id="GO:0032259">
    <property type="term" value="P:methylation"/>
    <property type="evidence" value="ECO:0007669"/>
    <property type="project" value="InterPro"/>
</dbReference>
<dbReference type="PANTHER" id="PTHR37524:SF2">
    <property type="entry name" value="RIBOSOMAL RNA METHYLTRANSFERASE FTSJ DOMAIN-CONTAINING PROTEIN"/>
    <property type="match status" value="1"/>
</dbReference>
<dbReference type="InterPro" id="IPR002877">
    <property type="entry name" value="RNA_MeTrfase_FtsJ_dom"/>
</dbReference>
<name>A0AAW1SKZ2_9CHLO</name>
<dbReference type="Gene3D" id="3.40.50.150">
    <property type="entry name" value="Vaccinia Virus protein VP39"/>
    <property type="match status" value="1"/>
</dbReference>
<organism evidence="2 3">
    <name type="scientific">Elliptochloris bilobata</name>
    <dbReference type="NCBI Taxonomy" id="381761"/>
    <lineage>
        <taxon>Eukaryota</taxon>
        <taxon>Viridiplantae</taxon>
        <taxon>Chlorophyta</taxon>
        <taxon>core chlorophytes</taxon>
        <taxon>Trebouxiophyceae</taxon>
        <taxon>Trebouxiophyceae incertae sedis</taxon>
        <taxon>Elliptochloris clade</taxon>
        <taxon>Elliptochloris</taxon>
    </lineage>
</organism>
<keyword evidence="3" id="KW-1185">Reference proteome</keyword>
<comment type="caution">
    <text evidence="2">The sequence shown here is derived from an EMBL/GenBank/DDBJ whole genome shotgun (WGS) entry which is preliminary data.</text>
</comment>
<proteinExistence type="predicted"/>
<dbReference type="Pfam" id="PF01728">
    <property type="entry name" value="FtsJ"/>
    <property type="match status" value="1"/>
</dbReference>
<reference evidence="2 3" key="1">
    <citation type="journal article" date="2024" name="Nat. Commun.">
        <title>Phylogenomics reveals the evolutionary origins of lichenization in chlorophyte algae.</title>
        <authorList>
            <person name="Puginier C."/>
            <person name="Libourel C."/>
            <person name="Otte J."/>
            <person name="Skaloud P."/>
            <person name="Haon M."/>
            <person name="Grisel S."/>
            <person name="Petersen M."/>
            <person name="Berrin J.G."/>
            <person name="Delaux P.M."/>
            <person name="Dal Grande F."/>
            <person name="Keller J."/>
        </authorList>
    </citation>
    <scope>NUCLEOTIDE SEQUENCE [LARGE SCALE GENOMIC DNA]</scope>
    <source>
        <strain evidence="2 3">SAG 245.80</strain>
    </source>
</reference>
<dbReference type="AlphaFoldDB" id="A0AAW1SKZ2"/>
<feature type="domain" description="Ribosomal RNA methyltransferase FtsJ" evidence="1">
    <location>
        <begin position="154"/>
        <end position="251"/>
    </location>
</feature>
<dbReference type="InterPro" id="IPR029063">
    <property type="entry name" value="SAM-dependent_MTases_sf"/>
</dbReference>
<sequence length="295" mass="31498">MVYDVWIETSHQSLCTRLVTYFDQRSTLTLFPESNFGTRAEELGPHTSTSGPKLVRLSGVTASPEQLHACSREELLAVLAAQPAPAGGVRLQCLPLGLNSMLLAALPRSWRLHPVHFDTVLHVLECEGKLNWGLAPAASLWRTPPDLRVARGCSRAVHKLQEALRALRGGACSRAPLRLGTVVDVGAAPGGWTAHLATMAERVIAIDPAALAPEVAALPNVTHLHARSEDALADILRLAPQGADLLVCDMNLVPPEVMPLVAALLPALRPGAQVIVTLKFVGVGRDRATAAKTLR</sequence>
<protein>
    <recommendedName>
        <fullName evidence="1">Ribosomal RNA methyltransferase FtsJ domain-containing protein</fullName>
    </recommendedName>
</protein>
<gene>
    <name evidence="2" type="ORF">WJX81_006499</name>
</gene>
<dbReference type="PANTHER" id="PTHR37524">
    <property type="entry name" value="RIBOSOMAL RNA LARGE SUBUNIT METHYLTRANSFERASE M"/>
    <property type="match status" value="1"/>
</dbReference>
<dbReference type="EMBL" id="JALJOU010000001">
    <property type="protein sequence ID" value="KAK9846554.1"/>
    <property type="molecule type" value="Genomic_DNA"/>
</dbReference>